<dbReference type="Gene3D" id="3.40.50.10300">
    <property type="entry name" value="CoaB-like"/>
    <property type="match status" value="1"/>
</dbReference>
<dbReference type="Proteomes" id="UP000199376">
    <property type="component" value="Unassembled WGS sequence"/>
</dbReference>
<dbReference type="InterPro" id="IPR036551">
    <property type="entry name" value="Flavin_trans-like"/>
</dbReference>
<keyword evidence="3 4" id="KW-0436">Ligase</keyword>
<dbReference type="STRING" id="283737.SAMN05660453_0382"/>
<dbReference type="AlphaFoldDB" id="A0A1I1EA12"/>
<dbReference type="EC" id="4.1.1.36" evidence="3"/>
<feature type="coiled-coil region" evidence="5">
    <location>
        <begin position="338"/>
        <end position="365"/>
    </location>
</feature>
<comment type="caution">
    <text evidence="3">Lacks conserved residue(s) required for the propagation of feature annotation.</text>
</comment>
<dbReference type="GO" id="GO:0046872">
    <property type="term" value="F:metal ion binding"/>
    <property type="evidence" value="ECO:0007669"/>
    <property type="project" value="UniProtKB-KW"/>
</dbReference>
<feature type="binding site" evidence="3">
    <location>
        <position position="300"/>
    </location>
    <ligand>
        <name>CTP</name>
        <dbReference type="ChEBI" id="CHEBI:37563"/>
    </ligand>
</feature>
<dbReference type="RefSeq" id="WP_091501473.1">
    <property type="nucleotide sequence ID" value="NZ_FOLI01000001.1"/>
</dbReference>
<dbReference type="InterPro" id="IPR007085">
    <property type="entry name" value="DNA/pantothenate-metab_flavo_C"/>
</dbReference>
<dbReference type="Pfam" id="PF02441">
    <property type="entry name" value="Flavoprotein"/>
    <property type="match status" value="1"/>
</dbReference>
<dbReference type="SUPFAM" id="SSF52507">
    <property type="entry name" value="Homo-oligomeric flavin-containing Cys decarboxylases, HFCD"/>
    <property type="match status" value="1"/>
</dbReference>
<comment type="similarity">
    <text evidence="3 4">In the C-terminal section; belongs to the PPC synthetase family.</text>
</comment>
<name>A0A1I1EA12_9LACO</name>
<comment type="similarity">
    <text evidence="3 4">In the N-terminal section; belongs to the HFCD (homo-oligomeric flavin containing Cys decarboxylase) superfamily.</text>
</comment>
<dbReference type="InterPro" id="IPR003382">
    <property type="entry name" value="Flavoprotein"/>
</dbReference>
<keyword evidence="3" id="KW-0479">Metal-binding</keyword>
<keyword evidence="2 3" id="KW-0456">Lyase</keyword>
<dbReference type="PANTHER" id="PTHR14359">
    <property type="entry name" value="HOMO-OLIGOMERIC FLAVIN CONTAINING CYS DECARBOXYLASE FAMILY"/>
    <property type="match status" value="1"/>
</dbReference>
<comment type="catalytic activity">
    <reaction evidence="3 4">
        <text>(R)-4'-phosphopantothenate + L-cysteine + CTP = N-[(R)-4-phosphopantothenoyl]-L-cysteine + CMP + diphosphate + H(+)</text>
        <dbReference type="Rhea" id="RHEA:19397"/>
        <dbReference type="ChEBI" id="CHEBI:10986"/>
        <dbReference type="ChEBI" id="CHEBI:15378"/>
        <dbReference type="ChEBI" id="CHEBI:33019"/>
        <dbReference type="ChEBI" id="CHEBI:35235"/>
        <dbReference type="ChEBI" id="CHEBI:37563"/>
        <dbReference type="ChEBI" id="CHEBI:59458"/>
        <dbReference type="ChEBI" id="CHEBI:60377"/>
        <dbReference type="EC" id="6.3.2.5"/>
    </reaction>
</comment>
<dbReference type="GO" id="GO:0004633">
    <property type="term" value="F:phosphopantothenoylcysteine decarboxylase activity"/>
    <property type="evidence" value="ECO:0007669"/>
    <property type="project" value="UniProtKB-UniRule"/>
</dbReference>
<comment type="pathway">
    <text evidence="3 4">Cofactor biosynthesis; coenzyme A biosynthesis; CoA from (R)-pantothenate: step 2/5.</text>
</comment>
<evidence type="ECO:0000259" key="6">
    <source>
        <dbReference type="Pfam" id="PF02441"/>
    </source>
</evidence>
<feature type="binding site" evidence="3">
    <location>
        <position position="290"/>
    </location>
    <ligand>
        <name>CTP</name>
        <dbReference type="ChEBI" id="CHEBI:37563"/>
    </ligand>
</feature>
<protein>
    <recommendedName>
        <fullName evidence="3">Coenzyme A biosynthesis bifunctional protein CoaBC</fullName>
    </recommendedName>
    <alternativeName>
        <fullName evidence="3">DNA/pantothenate metabolism flavoprotein</fullName>
    </alternativeName>
    <alternativeName>
        <fullName evidence="3">Phosphopantothenoylcysteine synthetase/decarboxylase</fullName>
        <shortName evidence="3">PPCS-PPCDC</shortName>
    </alternativeName>
    <domain>
        <recommendedName>
            <fullName evidence="3">Phosphopantothenoylcysteine decarboxylase</fullName>
            <shortName evidence="3">PPC decarboxylase</shortName>
            <shortName evidence="3">PPC-DC</shortName>
            <ecNumber evidence="3">4.1.1.36</ecNumber>
        </recommendedName>
        <alternativeName>
            <fullName evidence="3">CoaC</fullName>
        </alternativeName>
    </domain>
    <domain>
        <recommendedName>
            <fullName evidence="3">Phosphopantothenate--cysteine ligase</fullName>
            <ecNumber evidence="3">6.3.2.5</ecNumber>
        </recommendedName>
        <alternativeName>
            <fullName evidence="3">CoaB</fullName>
        </alternativeName>
        <alternativeName>
            <fullName evidence="3">Phosphopantothenoylcysteine synthetase</fullName>
            <shortName evidence="3">PPC synthetase</shortName>
            <shortName evidence="3">PPC-S</shortName>
        </alternativeName>
    </domain>
</protein>
<dbReference type="PANTHER" id="PTHR14359:SF6">
    <property type="entry name" value="PHOSPHOPANTOTHENOYLCYSTEINE DECARBOXYLASE"/>
    <property type="match status" value="1"/>
</dbReference>
<dbReference type="Pfam" id="PF04127">
    <property type="entry name" value="DFP"/>
    <property type="match status" value="1"/>
</dbReference>
<dbReference type="SUPFAM" id="SSF102645">
    <property type="entry name" value="CoaB-like"/>
    <property type="match status" value="1"/>
</dbReference>
<evidence type="ECO:0000313" key="8">
    <source>
        <dbReference type="EMBL" id="SFB83941.1"/>
    </source>
</evidence>
<evidence type="ECO:0000256" key="4">
    <source>
        <dbReference type="RuleBase" id="RU364078"/>
    </source>
</evidence>
<comment type="catalytic activity">
    <reaction evidence="3 4">
        <text>N-[(R)-4-phosphopantothenoyl]-L-cysteine + H(+) = (R)-4'-phosphopantetheine + CO2</text>
        <dbReference type="Rhea" id="RHEA:16793"/>
        <dbReference type="ChEBI" id="CHEBI:15378"/>
        <dbReference type="ChEBI" id="CHEBI:16526"/>
        <dbReference type="ChEBI" id="CHEBI:59458"/>
        <dbReference type="ChEBI" id="CHEBI:61723"/>
        <dbReference type="EC" id="4.1.1.36"/>
    </reaction>
</comment>
<dbReference type="GO" id="GO:0015937">
    <property type="term" value="P:coenzyme A biosynthetic process"/>
    <property type="evidence" value="ECO:0007669"/>
    <property type="project" value="UniProtKB-UniRule"/>
</dbReference>
<comment type="cofactor">
    <cofactor evidence="3">
        <name>FMN</name>
        <dbReference type="ChEBI" id="CHEBI:58210"/>
    </cofactor>
    <text evidence="3">Binds 1 FMN per subunit.</text>
</comment>
<feature type="binding site" evidence="3">
    <location>
        <begin position="318"/>
        <end position="321"/>
    </location>
    <ligand>
        <name>CTP</name>
        <dbReference type="ChEBI" id="CHEBI:37563"/>
    </ligand>
</feature>
<dbReference type="EC" id="6.3.2.5" evidence="3"/>
<keyword evidence="1 3" id="KW-0210">Decarboxylase</keyword>
<dbReference type="GO" id="GO:0010181">
    <property type="term" value="F:FMN binding"/>
    <property type="evidence" value="ECO:0007669"/>
    <property type="project" value="UniProtKB-UniRule"/>
</dbReference>
<evidence type="ECO:0000259" key="7">
    <source>
        <dbReference type="Pfam" id="PF04127"/>
    </source>
</evidence>
<evidence type="ECO:0000256" key="1">
    <source>
        <dbReference type="ARBA" id="ARBA00022793"/>
    </source>
</evidence>
<sequence length="414" mass="43556">MSSSLAEKNILLAVTGGIAAYKAAELVRLYVKAGANVKVVMTATAESFIPAKTLGILSKQDVLTDVSRENAASVEHVAWGRWADAIVLAPATANSLAKVANGIADNVLNETLLASNAVVKVMAPAMNEQMLANPATQRNLQTLQSDGWTMVEPETGFLAEGYEAKGRLADLEKIVSTTGKALAADGADSRDAFDNQPLKGRRVVVTAGGTKEPIDPVRFLTNRSSGKMGYALAEAALAAGADVTLIAATKRDCSAAIHLVLAPSAKEMLKAVEEAMLDADAFIGAAAVSDFALEKPFDKKVKKTSSDSHLTLDLVQNPDILKTVGTQKKPGQVVIGFAAETNDLLQNAERKLKSKQADMIVANDVLAPSAGFDKDTNQVTLIQANQVPIEIGPKSKTAIAEDIIQQLVTILDGQ</sequence>
<comment type="pathway">
    <text evidence="3 4">Cofactor biosynthesis; coenzyme A biosynthesis; CoA from (R)-pantothenate: step 3/5.</text>
</comment>
<gene>
    <name evidence="3" type="primary">coaBC</name>
    <name evidence="8" type="ORF">SAMN05660453_0382</name>
</gene>
<dbReference type="GO" id="GO:0071513">
    <property type="term" value="C:phosphopantothenoylcysteine decarboxylase complex"/>
    <property type="evidence" value="ECO:0007669"/>
    <property type="project" value="TreeGrafter"/>
</dbReference>
<proteinExistence type="inferred from homology"/>
<keyword evidence="3" id="KW-0460">Magnesium</keyword>
<feature type="region of interest" description="Phosphopantothenate--cysteine ligase" evidence="3">
    <location>
        <begin position="203"/>
        <end position="414"/>
    </location>
</feature>
<evidence type="ECO:0000256" key="2">
    <source>
        <dbReference type="ARBA" id="ARBA00023239"/>
    </source>
</evidence>
<feature type="region of interest" description="Phosphopantothenoylcysteine decarboxylase" evidence="3">
    <location>
        <begin position="1"/>
        <end position="202"/>
    </location>
</feature>
<dbReference type="GO" id="GO:0015941">
    <property type="term" value="P:pantothenate catabolic process"/>
    <property type="evidence" value="ECO:0007669"/>
    <property type="project" value="InterPro"/>
</dbReference>
<dbReference type="InterPro" id="IPR005252">
    <property type="entry name" value="CoaBC"/>
</dbReference>
<feature type="domain" description="Flavoprotein" evidence="6">
    <location>
        <begin position="8"/>
        <end position="177"/>
    </location>
</feature>
<evidence type="ECO:0000256" key="5">
    <source>
        <dbReference type="SAM" id="Coils"/>
    </source>
</evidence>
<dbReference type="HAMAP" id="MF_02225">
    <property type="entry name" value="CoaBC"/>
    <property type="match status" value="1"/>
</dbReference>
<dbReference type="GO" id="GO:0004632">
    <property type="term" value="F:phosphopantothenate--cysteine ligase activity"/>
    <property type="evidence" value="ECO:0007669"/>
    <property type="project" value="UniProtKB-UniRule"/>
</dbReference>
<organism evidence="8 9">
    <name type="scientific">Fructobacillus durionis</name>
    <dbReference type="NCBI Taxonomy" id="283737"/>
    <lineage>
        <taxon>Bacteria</taxon>
        <taxon>Bacillati</taxon>
        <taxon>Bacillota</taxon>
        <taxon>Bacilli</taxon>
        <taxon>Lactobacillales</taxon>
        <taxon>Lactobacillaceae</taxon>
        <taxon>Fructobacillus</taxon>
    </lineage>
</organism>
<dbReference type="NCBIfam" id="TIGR00521">
    <property type="entry name" value="coaBC_dfp"/>
    <property type="match status" value="1"/>
</dbReference>
<accession>A0A1I1EA12</accession>
<keyword evidence="3" id="KW-0511">Multifunctional enzyme</keyword>
<feature type="binding site" evidence="3">
    <location>
        <position position="355"/>
    </location>
    <ligand>
        <name>CTP</name>
        <dbReference type="ChEBI" id="CHEBI:37563"/>
    </ligand>
</feature>
<keyword evidence="3 4" id="KW-0285">Flavoprotein</keyword>
<keyword evidence="5" id="KW-0175">Coiled coil</keyword>
<comment type="function">
    <text evidence="4">Catalyzes two steps in the biosynthesis of coenzyme A. In the first step cysteine is conjugated to 4'-phosphopantothenate to form 4-phosphopantothenoylcysteine, in the latter compound is decarboxylated to form 4'-phosphopantotheine.</text>
</comment>
<dbReference type="EMBL" id="FOLI01000001">
    <property type="protein sequence ID" value="SFB83941.1"/>
    <property type="molecule type" value="Genomic_DNA"/>
</dbReference>
<dbReference type="Gene3D" id="3.40.50.1950">
    <property type="entry name" value="Flavin prenyltransferase-like"/>
    <property type="match status" value="1"/>
</dbReference>
<dbReference type="InterPro" id="IPR035929">
    <property type="entry name" value="CoaB-like_sf"/>
</dbReference>
<keyword evidence="3 4" id="KW-0288">FMN</keyword>
<dbReference type="OrthoDB" id="9802554at2"/>
<comment type="function">
    <text evidence="3">Catalyzes two sequential steps in the biosynthesis of coenzyme A. In the first step cysteine is conjugated to 4'-phosphopantothenate to form 4-phosphopantothenoylcysteine. In the second step the latter compound is decarboxylated to form 4'-phosphopantotheine.</text>
</comment>
<dbReference type="UniPathway" id="UPA00241">
    <property type="reaction ID" value="UER00353"/>
</dbReference>
<feature type="binding site" evidence="3">
    <location>
        <position position="337"/>
    </location>
    <ligand>
        <name>CTP</name>
        <dbReference type="ChEBI" id="CHEBI:37563"/>
    </ligand>
</feature>
<feature type="binding site" evidence="3">
    <location>
        <position position="351"/>
    </location>
    <ligand>
        <name>CTP</name>
        <dbReference type="ChEBI" id="CHEBI:37563"/>
    </ligand>
</feature>
<keyword evidence="9" id="KW-1185">Reference proteome</keyword>
<evidence type="ECO:0000256" key="3">
    <source>
        <dbReference type="HAMAP-Rule" id="MF_02225"/>
    </source>
</evidence>
<evidence type="ECO:0000313" key="9">
    <source>
        <dbReference type="Proteomes" id="UP000199376"/>
    </source>
</evidence>
<feature type="domain" description="DNA/pantothenate metabolism flavoprotein C-terminal" evidence="7">
    <location>
        <begin position="198"/>
        <end position="408"/>
    </location>
</feature>
<comment type="cofactor">
    <cofactor evidence="3">
        <name>Mg(2+)</name>
        <dbReference type="ChEBI" id="CHEBI:18420"/>
    </cofactor>
</comment>
<reference evidence="8 9" key="1">
    <citation type="submission" date="2016-10" db="EMBL/GenBank/DDBJ databases">
        <authorList>
            <person name="de Groot N.N."/>
        </authorList>
    </citation>
    <scope>NUCLEOTIDE SEQUENCE [LARGE SCALE GENOMIC DNA]</scope>
    <source>
        <strain evidence="8 9">DSM 19113</strain>
    </source>
</reference>